<evidence type="ECO:0000313" key="2">
    <source>
        <dbReference type="EMBL" id="UQZ85554.1"/>
    </source>
</evidence>
<keyword evidence="3" id="KW-1185">Reference proteome</keyword>
<dbReference type="InterPro" id="IPR009061">
    <property type="entry name" value="DNA-bd_dom_put_sf"/>
</dbReference>
<evidence type="ECO:0000313" key="3">
    <source>
        <dbReference type="Proteomes" id="UP001057134"/>
    </source>
</evidence>
<dbReference type="Pfam" id="PF12728">
    <property type="entry name" value="HTH_17"/>
    <property type="match status" value="1"/>
</dbReference>
<feature type="domain" description="Helix-turn-helix" evidence="1">
    <location>
        <begin position="77"/>
        <end position="119"/>
    </location>
</feature>
<dbReference type="InterPro" id="IPR041657">
    <property type="entry name" value="HTH_17"/>
</dbReference>
<sequence>MFVSTKQERQLLIEKSAQILEGTIKQTDPEFYRALSNMLHDYIVVTNPRRSVEFRMDLIDSIRLMAEVVNHAQPVKVYTTGELARIFGVSVQAINKWIDEGRFLGYRREGKNRHNRIPETISFVMRTGEMISVREVVDMYERQNQEHEVVELNPDEQRDSILDEISSFMRKYGGTYEMTLGAKAERTIREDRDASIWLALLDELRELNEAKK</sequence>
<reference evidence="2" key="1">
    <citation type="submission" date="2018-02" db="EMBL/GenBank/DDBJ databases">
        <authorList>
            <person name="Kim S.-K."/>
            <person name="Jung H.-I."/>
            <person name="Lee S.-W."/>
        </authorList>
    </citation>
    <scope>NUCLEOTIDE SEQUENCE</scope>
    <source>
        <strain evidence="2">SK3146</strain>
    </source>
</reference>
<protein>
    <submittedName>
        <fullName evidence="2">Helix-turn-helix domain protein</fullName>
    </submittedName>
</protein>
<dbReference type="EMBL" id="CP027059">
    <property type="protein sequence ID" value="UQZ85554.1"/>
    <property type="molecule type" value="Genomic_DNA"/>
</dbReference>
<accession>A0ABY4RSN8</accession>
<dbReference type="SUPFAM" id="SSF46955">
    <property type="entry name" value="Putative DNA-binding domain"/>
    <property type="match status" value="1"/>
</dbReference>
<organism evidence="2 3">
    <name type="scientific">Paenibacillus konkukensis</name>
    <dbReference type="NCBI Taxonomy" id="2020716"/>
    <lineage>
        <taxon>Bacteria</taxon>
        <taxon>Bacillati</taxon>
        <taxon>Bacillota</taxon>
        <taxon>Bacilli</taxon>
        <taxon>Bacillales</taxon>
        <taxon>Paenibacillaceae</taxon>
        <taxon>Paenibacillus</taxon>
    </lineage>
</organism>
<name>A0ABY4RSN8_9BACL</name>
<evidence type="ECO:0000259" key="1">
    <source>
        <dbReference type="Pfam" id="PF12728"/>
    </source>
</evidence>
<proteinExistence type="predicted"/>
<reference evidence="2" key="2">
    <citation type="journal article" date="2021" name="J Anim Sci Technol">
        <title>Complete genome sequence of Paenibacillus konkukensis sp. nov. SK3146 as a potential probiotic strain.</title>
        <authorList>
            <person name="Jung H.I."/>
            <person name="Park S."/>
            <person name="Niu K.M."/>
            <person name="Lee S.W."/>
            <person name="Kothari D."/>
            <person name="Yi K.J."/>
            <person name="Kim S.K."/>
        </authorList>
    </citation>
    <scope>NUCLEOTIDE SEQUENCE</scope>
    <source>
        <strain evidence="2">SK3146</strain>
    </source>
</reference>
<dbReference type="Proteomes" id="UP001057134">
    <property type="component" value="Chromosome"/>
</dbReference>
<gene>
    <name evidence="2" type="ORF">SK3146_04843</name>
</gene>